<sequence length="266" mass="30450">MLNVMSPSRRSPTHHKHGSSTGRYAPYSPPSPKKTSRRRPSKRDESLYLRQELQDILDRCEGGQQPFLAEMSPSDTLKSLETELTSVLSQLEEEAQQRKIDALNHLHKQSIDAAGRDRSEGKQEEDSGHYKREGSGVGPSRAKGEEQCPRSQAEEIFWEYDARWKDIMQSQETGSLSFAELPWPALSPPQSELKEDDIKAFYSHPEFPGRQDLRRVGKAELLRWHPDKFNVNVLHMIQERDRNKVLRAATLVSQYLASLLKKSRSS</sequence>
<dbReference type="Proteomes" id="UP001148662">
    <property type="component" value="Unassembled WGS sequence"/>
</dbReference>
<organism evidence="1 2">
    <name type="scientific">Phlebia brevispora</name>
    <dbReference type="NCBI Taxonomy" id="194682"/>
    <lineage>
        <taxon>Eukaryota</taxon>
        <taxon>Fungi</taxon>
        <taxon>Dikarya</taxon>
        <taxon>Basidiomycota</taxon>
        <taxon>Agaricomycotina</taxon>
        <taxon>Agaricomycetes</taxon>
        <taxon>Polyporales</taxon>
        <taxon>Meruliaceae</taxon>
        <taxon>Phlebia</taxon>
    </lineage>
</organism>
<evidence type="ECO:0000313" key="2">
    <source>
        <dbReference type="Proteomes" id="UP001148662"/>
    </source>
</evidence>
<proteinExistence type="predicted"/>
<reference evidence="1" key="1">
    <citation type="submission" date="2022-07" db="EMBL/GenBank/DDBJ databases">
        <title>Genome Sequence of Phlebia brevispora.</title>
        <authorList>
            <person name="Buettner E."/>
        </authorList>
    </citation>
    <scope>NUCLEOTIDE SEQUENCE</scope>
    <source>
        <strain evidence="1">MPL23</strain>
    </source>
</reference>
<name>A0ACC1RTG6_9APHY</name>
<gene>
    <name evidence="1" type="ORF">NM688_g8582</name>
</gene>
<keyword evidence="2" id="KW-1185">Reference proteome</keyword>
<dbReference type="EMBL" id="JANHOG010002351">
    <property type="protein sequence ID" value="KAJ3524331.1"/>
    <property type="molecule type" value="Genomic_DNA"/>
</dbReference>
<accession>A0ACC1RTG6</accession>
<comment type="caution">
    <text evidence="1">The sequence shown here is derived from an EMBL/GenBank/DDBJ whole genome shotgun (WGS) entry which is preliminary data.</text>
</comment>
<evidence type="ECO:0000313" key="1">
    <source>
        <dbReference type="EMBL" id="KAJ3524331.1"/>
    </source>
</evidence>
<protein>
    <submittedName>
        <fullName evidence="1">Uncharacterized protein</fullName>
    </submittedName>
</protein>